<organism evidence="7 8">
    <name type="scientific">Banduia mediterranea</name>
    <dbReference type="NCBI Taxonomy" id="3075609"/>
    <lineage>
        <taxon>Bacteria</taxon>
        <taxon>Pseudomonadati</taxon>
        <taxon>Pseudomonadota</taxon>
        <taxon>Gammaproteobacteria</taxon>
        <taxon>Nevskiales</taxon>
        <taxon>Algiphilaceae</taxon>
        <taxon>Banduia</taxon>
    </lineage>
</organism>
<evidence type="ECO:0000256" key="2">
    <source>
        <dbReference type="ARBA" id="ARBA00009820"/>
    </source>
</evidence>
<dbReference type="EMBL" id="JAVRIC010000020">
    <property type="protein sequence ID" value="MDT0498351.1"/>
    <property type="molecule type" value="Genomic_DNA"/>
</dbReference>
<dbReference type="InterPro" id="IPR007195">
    <property type="entry name" value="TolB_N"/>
</dbReference>
<comment type="function">
    <text evidence="5">Part of the Tol-Pal system, which plays a role in outer membrane invagination during cell division and is important for maintaining outer membrane integrity.</text>
</comment>
<dbReference type="Gene3D" id="3.40.50.10070">
    <property type="entry name" value="TolB, N-terminal domain"/>
    <property type="match status" value="1"/>
</dbReference>
<gene>
    <name evidence="5 7" type="primary">tolB</name>
    <name evidence="7" type="ORF">RM530_13395</name>
</gene>
<name>A0ABU2WKD9_9GAMM</name>
<comment type="subcellular location">
    <subcellularLocation>
        <location evidence="1 5">Periplasm</location>
    </subcellularLocation>
</comment>
<feature type="domain" description="TolB N-terminal" evidence="6">
    <location>
        <begin position="29"/>
        <end position="125"/>
    </location>
</feature>
<evidence type="ECO:0000256" key="5">
    <source>
        <dbReference type="HAMAP-Rule" id="MF_00671"/>
    </source>
</evidence>
<dbReference type="Proteomes" id="UP001254608">
    <property type="component" value="Unassembled WGS sequence"/>
</dbReference>
<dbReference type="Pfam" id="PF07676">
    <property type="entry name" value="PD40"/>
    <property type="match status" value="4"/>
</dbReference>
<keyword evidence="3 5" id="KW-0732">Signal</keyword>
<proteinExistence type="inferred from homology"/>
<keyword evidence="5" id="KW-0131">Cell cycle</keyword>
<dbReference type="Pfam" id="PF04052">
    <property type="entry name" value="TolB_N"/>
    <property type="match status" value="1"/>
</dbReference>
<dbReference type="SUPFAM" id="SSF69304">
    <property type="entry name" value="Tricorn protease N-terminal domain"/>
    <property type="match status" value="1"/>
</dbReference>
<accession>A0ABU2WKD9</accession>
<evidence type="ECO:0000256" key="3">
    <source>
        <dbReference type="ARBA" id="ARBA00022729"/>
    </source>
</evidence>
<comment type="similarity">
    <text evidence="2 5">Belongs to the TolB family.</text>
</comment>
<dbReference type="InterPro" id="IPR011659">
    <property type="entry name" value="WD40"/>
</dbReference>
<keyword evidence="8" id="KW-1185">Reference proteome</keyword>
<sequence length="430" mass="46717" precursor="true">MKIRNAQRIAVLLLALSFIPQVGAQLEFTISGGDIRATPIAVVPFQSGPDVPVDVAQIIESDLSRTGLFEPLARRDMLERPNDPALVDFRNWRSLGTEQLVVGTLTNALGGYGARFALLDVFGAKTTLNEQMAPVRDPRALRYTAHTIADKIYEQLTGFRGYFNTQVAYITAAGSGKNRTYQLLVADADGYNPQPVLTSRETIMSPAWSPDKKQLAYVSFENGRSGIYVQDRLSGKARKVLSEKGINGAPAWSPDGRKLAVALSYERNPDIFVVDLATGQKTQITDHWGIDTEPDWSPDGSTLVFTSDRGGSAQIYKVPATGGTPVRLSFEGKQNLDAKFSPDGKSLALVNNSGGYRIALLDLATRDMRVLSNGPLDESPSFAPNGQVIIYATQGRSGAELATVSADGRIRQRLRQAGDVREPAWSPFTP</sequence>
<dbReference type="InterPro" id="IPR011042">
    <property type="entry name" value="6-blade_b-propeller_TolB-like"/>
</dbReference>
<dbReference type="Gene3D" id="2.120.10.30">
    <property type="entry name" value="TolB, C-terminal domain"/>
    <property type="match status" value="1"/>
</dbReference>
<comment type="subunit">
    <text evidence="5">The Tol-Pal system is composed of five core proteins: the inner membrane proteins TolA, TolQ and TolR, the periplasmic protein TolB and the outer membrane protein Pal. They form a network linking the inner and outer membranes and the peptidoglycan layer.</text>
</comment>
<reference evidence="7 8" key="1">
    <citation type="submission" date="2023-09" db="EMBL/GenBank/DDBJ databases">
        <authorList>
            <person name="Rey-Velasco X."/>
        </authorList>
    </citation>
    <scope>NUCLEOTIDE SEQUENCE [LARGE SCALE GENOMIC DNA]</scope>
    <source>
        <strain evidence="7 8">W345</strain>
    </source>
</reference>
<dbReference type="InterPro" id="IPR014167">
    <property type="entry name" value="Tol-Pal_TolB"/>
</dbReference>
<feature type="signal peptide" evidence="5">
    <location>
        <begin position="1"/>
        <end position="24"/>
    </location>
</feature>
<evidence type="ECO:0000313" key="8">
    <source>
        <dbReference type="Proteomes" id="UP001254608"/>
    </source>
</evidence>
<feature type="chain" id="PRO_5044943902" description="Tol-Pal system protein TolB" evidence="5">
    <location>
        <begin position="25"/>
        <end position="430"/>
    </location>
</feature>
<evidence type="ECO:0000313" key="7">
    <source>
        <dbReference type="EMBL" id="MDT0498351.1"/>
    </source>
</evidence>
<comment type="caution">
    <text evidence="7">The sequence shown here is derived from an EMBL/GenBank/DDBJ whole genome shotgun (WGS) entry which is preliminary data.</text>
</comment>
<dbReference type="SUPFAM" id="SSF52964">
    <property type="entry name" value="TolB, N-terminal domain"/>
    <property type="match status" value="1"/>
</dbReference>
<dbReference type="NCBIfam" id="TIGR02800">
    <property type="entry name" value="propeller_TolB"/>
    <property type="match status" value="1"/>
</dbReference>
<dbReference type="PANTHER" id="PTHR36842:SF1">
    <property type="entry name" value="PROTEIN TOLB"/>
    <property type="match status" value="1"/>
</dbReference>
<keyword evidence="5" id="KW-0132">Cell division</keyword>
<dbReference type="RefSeq" id="WP_311365756.1">
    <property type="nucleotide sequence ID" value="NZ_JAVRIC010000020.1"/>
</dbReference>
<evidence type="ECO:0000259" key="6">
    <source>
        <dbReference type="Pfam" id="PF04052"/>
    </source>
</evidence>
<dbReference type="HAMAP" id="MF_00671">
    <property type="entry name" value="TolB"/>
    <property type="match status" value="1"/>
</dbReference>
<evidence type="ECO:0000256" key="1">
    <source>
        <dbReference type="ARBA" id="ARBA00004418"/>
    </source>
</evidence>
<dbReference type="PANTHER" id="PTHR36842">
    <property type="entry name" value="PROTEIN TOLB HOMOLOG"/>
    <property type="match status" value="1"/>
</dbReference>
<evidence type="ECO:0000256" key="4">
    <source>
        <dbReference type="ARBA" id="ARBA00022764"/>
    </source>
</evidence>
<keyword evidence="4 5" id="KW-0574">Periplasm</keyword>
<protein>
    <recommendedName>
        <fullName evidence="5">Tol-Pal system protein TolB</fullName>
    </recommendedName>
</protein>